<sequence length="83" mass="9526">MSISFMDWEPTMTLSSERAVIHPRNLSKTSLHHLIDGGNNRNTLSRQKIIQYFSSIYTTVNLSHRSRLPKLRGLVASSIRKDD</sequence>
<proteinExistence type="predicted"/>
<reference evidence="2" key="1">
    <citation type="journal article" date="2014" name="Nat. Genet.">
        <title>Genome of the human hookworm Necator americanus.</title>
        <authorList>
            <person name="Tang Y.T."/>
            <person name="Gao X."/>
            <person name="Rosa B.A."/>
            <person name="Abubucker S."/>
            <person name="Hallsworth-Pepin K."/>
            <person name="Martin J."/>
            <person name="Tyagi R."/>
            <person name="Heizer E."/>
            <person name="Zhang X."/>
            <person name="Bhonagiri-Palsikar V."/>
            <person name="Minx P."/>
            <person name="Warren W.C."/>
            <person name="Wang Q."/>
            <person name="Zhan B."/>
            <person name="Hotez P.J."/>
            <person name="Sternberg P.W."/>
            <person name="Dougall A."/>
            <person name="Gaze S.T."/>
            <person name="Mulvenna J."/>
            <person name="Sotillo J."/>
            <person name="Ranganathan S."/>
            <person name="Rabelo E.M."/>
            <person name="Wilson R.K."/>
            <person name="Felgner P.L."/>
            <person name="Bethony J."/>
            <person name="Hawdon J.M."/>
            <person name="Gasser R.B."/>
            <person name="Loukas A."/>
            <person name="Mitreva M."/>
        </authorList>
    </citation>
    <scope>NUCLEOTIDE SEQUENCE [LARGE SCALE GENOMIC DNA]</scope>
</reference>
<organism evidence="1 2">
    <name type="scientific">Necator americanus</name>
    <name type="common">Human hookworm</name>
    <dbReference type="NCBI Taxonomy" id="51031"/>
    <lineage>
        <taxon>Eukaryota</taxon>
        <taxon>Metazoa</taxon>
        <taxon>Ecdysozoa</taxon>
        <taxon>Nematoda</taxon>
        <taxon>Chromadorea</taxon>
        <taxon>Rhabditida</taxon>
        <taxon>Rhabditina</taxon>
        <taxon>Rhabditomorpha</taxon>
        <taxon>Strongyloidea</taxon>
        <taxon>Ancylostomatidae</taxon>
        <taxon>Bunostominae</taxon>
        <taxon>Necator</taxon>
    </lineage>
</organism>
<evidence type="ECO:0000313" key="2">
    <source>
        <dbReference type="Proteomes" id="UP000053676"/>
    </source>
</evidence>
<dbReference type="KEGG" id="nai:NECAME_18775"/>
<gene>
    <name evidence="1" type="ORF">NECAME_18775</name>
</gene>
<dbReference type="AlphaFoldDB" id="W2SS72"/>
<evidence type="ECO:0000313" key="1">
    <source>
        <dbReference type="EMBL" id="ETN72599.1"/>
    </source>
</evidence>
<dbReference type="EMBL" id="KI663748">
    <property type="protein sequence ID" value="ETN72599.1"/>
    <property type="molecule type" value="Genomic_DNA"/>
</dbReference>
<dbReference type="Proteomes" id="UP000053676">
    <property type="component" value="Unassembled WGS sequence"/>
</dbReference>
<protein>
    <submittedName>
        <fullName evidence="1">Uncharacterized protein</fullName>
    </submittedName>
</protein>
<keyword evidence="2" id="KW-1185">Reference proteome</keyword>
<accession>W2SS72</accession>
<name>W2SS72_NECAM</name>